<name>A0A6J6H6N4_9ZZZZ</name>
<evidence type="ECO:0000313" key="2">
    <source>
        <dbReference type="EMBL" id="CAB4606914.1"/>
    </source>
</evidence>
<accession>A0A6J6H6N4</accession>
<evidence type="ECO:0000256" key="1">
    <source>
        <dbReference type="SAM" id="MobiDB-lite"/>
    </source>
</evidence>
<organism evidence="2">
    <name type="scientific">freshwater metagenome</name>
    <dbReference type="NCBI Taxonomy" id="449393"/>
    <lineage>
        <taxon>unclassified sequences</taxon>
        <taxon>metagenomes</taxon>
        <taxon>ecological metagenomes</taxon>
    </lineage>
</organism>
<dbReference type="PROSITE" id="PS51318">
    <property type="entry name" value="TAT"/>
    <property type="match status" value="1"/>
</dbReference>
<sequence length="348" mass="36607">MQDHHFSRRRFLAFAGSAAGVFALGSMLPACNSSSGTDPDQSGSTSLGHSAQGDGQLTAVDAIVLAASGGLRLQYPWGSTTTVDLVRGDTVLASYGTKGDYTRANLISDATFAPDGSIWMVDRGNRRIIHLDESMQLISEHRSIGDVALRSPAGIESLSDGRIVVSDTRVGVAVMANVGARIHTNSWGLTATDGSDGSPAIVPREITVTNNDEILIHDRSGGTSPRILRMSGNDVTDHDPVPIRGTHTSLAVGSSGDTFGTNASNGTISRLRSDGSVETYTISGDRSMPQLARNQTNNAVPTGLPVSRITIDRSTDQCLLSMPIGAHDFHVHTKGDVEIQTLNSTTGN</sequence>
<dbReference type="InterPro" id="IPR006311">
    <property type="entry name" value="TAT_signal"/>
</dbReference>
<dbReference type="NCBIfam" id="TIGR01409">
    <property type="entry name" value="TAT_signal_seq"/>
    <property type="match status" value="1"/>
</dbReference>
<dbReference type="InterPro" id="IPR019546">
    <property type="entry name" value="TAT_signal_bac_arc"/>
</dbReference>
<dbReference type="AlphaFoldDB" id="A0A6J6H6N4"/>
<dbReference type="SUPFAM" id="SSF101898">
    <property type="entry name" value="NHL repeat"/>
    <property type="match status" value="1"/>
</dbReference>
<feature type="region of interest" description="Disordered" evidence="1">
    <location>
        <begin position="33"/>
        <end position="52"/>
    </location>
</feature>
<proteinExistence type="predicted"/>
<dbReference type="EMBL" id="CAEZUP010000028">
    <property type="protein sequence ID" value="CAB4606914.1"/>
    <property type="molecule type" value="Genomic_DNA"/>
</dbReference>
<gene>
    <name evidence="2" type="ORF">UFOPK1835_00835</name>
</gene>
<protein>
    <submittedName>
        <fullName evidence="2">Unannotated protein</fullName>
    </submittedName>
</protein>
<reference evidence="2" key="1">
    <citation type="submission" date="2020-05" db="EMBL/GenBank/DDBJ databases">
        <authorList>
            <person name="Chiriac C."/>
            <person name="Salcher M."/>
            <person name="Ghai R."/>
            <person name="Kavagutti S V."/>
        </authorList>
    </citation>
    <scope>NUCLEOTIDE SEQUENCE</scope>
</reference>
<dbReference type="Gene3D" id="2.130.10.10">
    <property type="entry name" value="YVTN repeat-like/Quinoprotein amine dehydrogenase"/>
    <property type="match status" value="1"/>
</dbReference>
<dbReference type="InterPro" id="IPR015943">
    <property type="entry name" value="WD40/YVTN_repeat-like_dom_sf"/>
</dbReference>